<feature type="region of interest" description="Disordered" evidence="1">
    <location>
        <begin position="1"/>
        <end position="50"/>
    </location>
</feature>
<feature type="non-terminal residue" evidence="2">
    <location>
        <position position="1"/>
    </location>
</feature>
<accession>A0A6J4H732</accession>
<name>A0A6J4H732_9ACTN</name>
<evidence type="ECO:0000256" key="1">
    <source>
        <dbReference type="SAM" id="MobiDB-lite"/>
    </source>
</evidence>
<proteinExistence type="predicted"/>
<reference evidence="2" key="1">
    <citation type="submission" date="2020-02" db="EMBL/GenBank/DDBJ databases">
        <authorList>
            <person name="Meier V. D."/>
        </authorList>
    </citation>
    <scope>NUCLEOTIDE SEQUENCE</scope>
    <source>
        <strain evidence="2">AVDCRST_MAG20</strain>
    </source>
</reference>
<feature type="non-terminal residue" evidence="2">
    <location>
        <position position="50"/>
    </location>
</feature>
<dbReference type="AlphaFoldDB" id="A0A6J4H732"/>
<feature type="compositionally biased region" description="Low complexity" evidence="1">
    <location>
        <begin position="15"/>
        <end position="25"/>
    </location>
</feature>
<sequence>CCWRSIRTGRWPSWRRGATSASTSSPPRPPTFCAAPSATGRPGCGGPAPA</sequence>
<organism evidence="2">
    <name type="scientific">uncultured Acidimicrobiales bacterium</name>
    <dbReference type="NCBI Taxonomy" id="310071"/>
    <lineage>
        <taxon>Bacteria</taxon>
        <taxon>Bacillati</taxon>
        <taxon>Actinomycetota</taxon>
        <taxon>Acidimicrobiia</taxon>
        <taxon>Acidimicrobiales</taxon>
        <taxon>environmental samples</taxon>
    </lineage>
</organism>
<gene>
    <name evidence="2" type="ORF">AVDCRST_MAG20-337</name>
</gene>
<protein>
    <submittedName>
        <fullName evidence="2">Uncharacterized protein</fullName>
    </submittedName>
</protein>
<dbReference type="EMBL" id="CADCSY010000016">
    <property type="protein sequence ID" value="CAA9215195.1"/>
    <property type="molecule type" value="Genomic_DNA"/>
</dbReference>
<evidence type="ECO:0000313" key="2">
    <source>
        <dbReference type="EMBL" id="CAA9215195.1"/>
    </source>
</evidence>